<dbReference type="HOGENOM" id="CLU_007383_9_2_5"/>
<dbReference type="InterPro" id="IPR050425">
    <property type="entry name" value="NAD(P)_dehydrat-like"/>
</dbReference>
<dbReference type="InterPro" id="IPR036291">
    <property type="entry name" value="NAD(P)-bd_dom_sf"/>
</dbReference>
<dbReference type="PATRIC" id="fig|1458461.3.peg.1383"/>
<accession>X5M8G7</accession>
<evidence type="ECO:0000313" key="4">
    <source>
        <dbReference type="EMBL" id="CDO59598.1"/>
    </source>
</evidence>
<dbReference type="Pfam" id="PF01370">
    <property type="entry name" value="Epimerase"/>
    <property type="match status" value="1"/>
</dbReference>
<keyword evidence="1 4" id="KW-0560">Oxidoreductase</keyword>
<sequence length="346" mass="37290">MSDQINKDAPVLVTGASGYIAQQVILLLLDKGYKVRGTIRSLDKGPALKNLLATQDPRAADIELFAADLTSDAGWDDAVAGCTYVHHIASPIPPELPKDPNELIVPARDGALRALKASKAAGVKRVIMTSSVASVAYGYDNQPDVLSEEDWSNPDNLKDNTAYTRSKTIAEKAAWEYLSGPGQGLELATVNPSAVLGPVLSGDFSASVEILTQLMGGQLPATPKVGFQIVDVRDVAATHVAAMETPGAAGHRFIAASDYYWFEDIAKLLREEFPAQKKKIPHRKLPSFLLRLLSIFNPVMKQVVPELDKKRFVSNDKAQSILGVTFRPGKEAILAGAQSLIDHKVV</sequence>
<organism evidence="4 5">
    <name type="scientific">Candidatus Phaeomarinibacter ectocarpi</name>
    <dbReference type="NCBI Taxonomy" id="1458461"/>
    <lineage>
        <taxon>Bacteria</taxon>
        <taxon>Pseudomonadati</taxon>
        <taxon>Pseudomonadota</taxon>
        <taxon>Alphaproteobacteria</taxon>
        <taxon>Hyphomicrobiales</taxon>
        <taxon>Parvibaculaceae</taxon>
        <taxon>Candidatus Phaeomarinibacter</taxon>
    </lineage>
</organism>
<reference evidence="4 5" key="1">
    <citation type="journal article" date="2014" name="Front. Genet.">
        <title>Genome and metabolic network of "Candidatus Phaeomarinobacter ectocarpi" Ec32, a new candidate genus of Alphaproteobacteria frequently associated with brown algae.</title>
        <authorList>
            <person name="Dittami S.M."/>
            <person name="Barbeyron T."/>
            <person name="Boyen C."/>
            <person name="Cambefort J."/>
            <person name="Collet G."/>
            <person name="Delage L."/>
            <person name="Gobet A."/>
            <person name="Groisillier A."/>
            <person name="Leblanc C."/>
            <person name="Michel G."/>
            <person name="Scornet D."/>
            <person name="Siegel A."/>
            <person name="Tapia J.E."/>
            <person name="Tonon T."/>
        </authorList>
    </citation>
    <scope>NUCLEOTIDE SEQUENCE [LARGE SCALE GENOMIC DNA]</scope>
    <source>
        <strain evidence="4 5">Ec32</strain>
    </source>
</reference>
<dbReference type="AlphaFoldDB" id="X5M8G7"/>
<dbReference type="KEGG" id="pect:BN1012_Phect1384"/>
<proteinExistence type="inferred from homology"/>
<dbReference type="STRING" id="1458461.BN1012_Phect1384"/>
<evidence type="ECO:0000256" key="1">
    <source>
        <dbReference type="ARBA" id="ARBA00023002"/>
    </source>
</evidence>
<dbReference type="Gene3D" id="3.40.50.720">
    <property type="entry name" value="NAD(P)-binding Rossmann-like Domain"/>
    <property type="match status" value="1"/>
</dbReference>
<dbReference type="PANTHER" id="PTHR10366:SF564">
    <property type="entry name" value="STEROL-4-ALPHA-CARBOXYLATE 3-DEHYDROGENASE, DECARBOXYLATING"/>
    <property type="match status" value="1"/>
</dbReference>
<dbReference type="CDD" id="cd05227">
    <property type="entry name" value="AR_SDR_e"/>
    <property type="match status" value="1"/>
</dbReference>
<gene>
    <name evidence="4" type="ORF">BN1012_Phect1384</name>
</gene>
<evidence type="ECO:0000256" key="2">
    <source>
        <dbReference type="ARBA" id="ARBA00023445"/>
    </source>
</evidence>
<dbReference type="EMBL" id="HG966617">
    <property type="protein sequence ID" value="CDO59598.1"/>
    <property type="molecule type" value="Genomic_DNA"/>
</dbReference>
<protein>
    <submittedName>
        <fullName evidence="4">Bll5833 putative dihydroflavonol-4-reductase</fullName>
        <ecNumber evidence="4">1.1.1.219</ecNumber>
    </submittedName>
</protein>
<dbReference type="OrthoDB" id="9778052at2"/>
<dbReference type="Proteomes" id="UP000032160">
    <property type="component" value="Chromosome I"/>
</dbReference>
<evidence type="ECO:0000259" key="3">
    <source>
        <dbReference type="Pfam" id="PF01370"/>
    </source>
</evidence>
<evidence type="ECO:0000313" key="5">
    <source>
        <dbReference type="Proteomes" id="UP000032160"/>
    </source>
</evidence>
<dbReference type="RefSeq" id="WP_043951184.1">
    <property type="nucleotide sequence ID" value="NZ_HG966617.1"/>
</dbReference>
<dbReference type="SUPFAM" id="SSF51735">
    <property type="entry name" value="NAD(P)-binding Rossmann-fold domains"/>
    <property type="match status" value="1"/>
</dbReference>
<name>X5M8G7_9HYPH</name>
<dbReference type="GO" id="GO:0045552">
    <property type="term" value="F:dihydroflavanol 4-reductase activity"/>
    <property type="evidence" value="ECO:0007669"/>
    <property type="project" value="UniProtKB-EC"/>
</dbReference>
<feature type="domain" description="NAD-dependent epimerase/dehydratase" evidence="3">
    <location>
        <begin position="11"/>
        <end position="249"/>
    </location>
</feature>
<dbReference type="FunFam" id="3.40.50.720:FF:000336">
    <property type="entry name" value="Aldehyde reductase"/>
    <property type="match status" value="1"/>
</dbReference>
<dbReference type="PANTHER" id="PTHR10366">
    <property type="entry name" value="NAD DEPENDENT EPIMERASE/DEHYDRATASE"/>
    <property type="match status" value="1"/>
</dbReference>
<comment type="similarity">
    <text evidence="2">Belongs to the NAD(P)-dependent epimerase/dehydratase family. Dihydroflavonol-4-reductase subfamily.</text>
</comment>
<keyword evidence="5" id="KW-1185">Reference proteome</keyword>
<dbReference type="EC" id="1.1.1.219" evidence="4"/>
<dbReference type="InterPro" id="IPR001509">
    <property type="entry name" value="Epimerase_deHydtase"/>
</dbReference>